<evidence type="ECO:0000313" key="4">
    <source>
        <dbReference type="Proteomes" id="UP000009168"/>
    </source>
</evidence>
<dbReference type="EMBL" id="GG662749">
    <property type="protein sequence ID" value="EAR90222.2"/>
    <property type="molecule type" value="Genomic_DNA"/>
</dbReference>
<dbReference type="Proteomes" id="UP000009168">
    <property type="component" value="Unassembled WGS sequence"/>
</dbReference>
<feature type="transmembrane region" description="Helical" evidence="2">
    <location>
        <begin position="32"/>
        <end position="51"/>
    </location>
</feature>
<dbReference type="InParanoid" id="Q22Y02"/>
<feature type="transmembrane region" description="Helical" evidence="2">
    <location>
        <begin position="81"/>
        <end position="99"/>
    </location>
</feature>
<sequence length="1159" mass="135274">MNKYTLQLKNKKIRQQYEAEDLQILKIHIRNIAIVLTITVVAQMIIFIIHGTSNYKIYLYFSLYLVGILTTYLVSKFFLRFLRIFHSLNVLLFASLILWSFVDSELKQSIENEKSLTPFVRGIFLCTQFFILNISSYFPFQALMYVYLIVLLLSAASQNPLVDALKLIPMLIALIQKGYYEDKGKKRRFLLQKKDDIWDHLTNELLPTSLIVVKWDKQSNRIEFYSQNKQAQKVFKIQNTEDFNEFSRKFVLEEINDKIERKRSLRKSEIKWEDTLLFQIQNKIEREKCIFDNCEEPQLLSDKDLSENNFFRKFAQTINLDNTYKKSVSTATLTNRKALSPKSKINMMGDTYNLKQEKQFLGKIDYFLGEHRHQNFEISDEHDRYSVRLGAYFLNEWYGVISIENESFRDRYIQQKNQYLKLSKQVNQNYEYLLHCSRLNIKNIRDLHQKFVCSNGAQQKGQARYKNIGQIQQEINLNNYFCDRSSASETQNSFNEPIKECSSYLENRSPITNNKQRQNFHQNHSLPHKSSDQKEENLQNEQSLKIKHLYKQRHSNSPPPTFGSDYFHANSNNFKNSYSDQNQNFSNQHEQIFEGSSPKNFNINLFTKQNRKKSSILISSENQKNIKSNFVVFSDLNAPVPNNKSNDDNFNSNSNFVYNLNQLQATSHQTNQINKNIELLNDASITPKSQKQLNSPYFKLSNEYQFESTKPIYTAILMKIVLLNQMLKATKVNKQNNQHAEGEKVKSHKKSSLKQVVQNITSLFRYSLSDKGSNISITYDENLPNNINQDQSKLTQILFNSLHLMVINTQPTHELQLHISSHACLSEGELITPLSNQDFINNNNKIVLDLNKNQEKEKHERNTTQENDRNQVIKFTIKSRLIDAITSKVPKFKDLNISIFENGFEQVFAKSAIPACQKIIQEIGPYSAIKLQFDPTDCTFQITYCVYQDLGVLIKSQNVSKTNIKNKNNAINLTPLNYNQFTSNNAGRRNTQNTVPRDRMESNLHKSYNINQSEENFLKTKDLNFNQIVSKQVNRRTIQILENFIPINNPQQETLNQIKTNNNFLNSPTNQIESSSMNQNVVFQLKNFQDKQFQKILKKYTPSFSLGLIDGNALPLSNQKEKQQELNSSQEISQNQQRSLINHNSVSNIIQQHTNLTID</sequence>
<accession>Q22Y02</accession>
<dbReference type="FunCoup" id="Q22Y02">
    <property type="interactions" value="106"/>
</dbReference>
<evidence type="ECO:0000256" key="2">
    <source>
        <dbReference type="SAM" id="Phobius"/>
    </source>
</evidence>
<keyword evidence="2" id="KW-1133">Transmembrane helix</keyword>
<gene>
    <name evidence="3" type="ORF">TTHERM_00355690</name>
</gene>
<keyword evidence="2 3" id="KW-0812">Transmembrane</keyword>
<keyword evidence="4" id="KW-1185">Reference proteome</keyword>
<dbReference type="KEGG" id="tet:TTHERM_00355690"/>
<protein>
    <submittedName>
        <fullName evidence="3">Transmembrane protein, putative</fullName>
    </submittedName>
</protein>
<feature type="transmembrane region" description="Helical" evidence="2">
    <location>
        <begin position="119"/>
        <end position="138"/>
    </location>
</feature>
<name>Q22Y02_TETTS</name>
<dbReference type="AlphaFoldDB" id="Q22Y02"/>
<feature type="region of interest" description="Disordered" evidence="1">
    <location>
        <begin position="520"/>
        <end position="539"/>
    </location>
</feature>
<reference evidence="4" key="1">
    <citation type="journal article" date="2006" name="PLoS Biol.">
        <title>Macronuclear genome sequence of the ciliate Tetrahymena thermophila, a model eukaryote.</title>
        <authorList>
            <person name="Eisen J.A."/>
            <person name="Coyne R.S."/>
            <person name="Wu M."/>
            <person name="Wu D."/>
            <person name="Thiagarajan M."/>
            <person name="Wortman J.R."/>
            <person name="Badger J.H."/>
            <person name="Ren Q."/>
            <person name="Amedeo P."/>
            <person name="Jones K.M."/>
            <person name="Tallon L.J."/>
            <person name="Delcher A.L."/>
            <person name="Salzberg S.L."/>
            <person name="Silva J.C."/>
            <person name="Haas B.J."/>
            <person name="Majoros W.H."/>
            <person name="Farzad M."/>
            <person name="Carlton J.M."/>
            <person name="Smith R.K. Jr."/>
            <person name="Garg J."/>
            <person name="Pearlman R.E."/>
            <person name="Karrer K.M."/>
            <person name="Sun L."/>
            <person name="Manning G."/>
            <person name="Elde N.C."/>
            <person name="Turkewitz A.P."/>
            <person name="Asai D.J."/>
            <person name="Wilkes D.E."/>
            <person name="Wang Y."/>
            <person name="Cai H."/>
            <person name="Collins K."/>
            <person name="Stewart B.A."/>
            <person name="Lee S.R."/>
            <person name="Wilamowska K."/>
            <person name="Weinberg Z."/>
            <person name="Ruzzo W.L."/>
            <person name="Wloga D."/>
            <person name="Gaertig J."/>
            <person name="Frankel J."/>
            <person name="Tsao C.-C."/>
            <person name="Gorovsky M.A."/>
            <person name="Keeling P.J."/>
            <person name="Waller R.F."/>
            <person name="Patron N.J."/>
            <person name="Cherry J.M."/>
            <person name="Stover N.A."/>
            <person name="Krieger C.J."/>
            <person name="del Toro C."/>
            <person name="Ryder H.F."/>
            <person name="Williamson S.C."/>
            <person name="Barbeau R.A."/>
            <person name="Hamilton E.P."/>
            <person name="Orias E."/>
        </authorList>
    </citation>
    <scope>NUCLEOTIDE SEQUENCE [LARGE SCALE GENOMIC DNA]</scope>
    <source>
        <strain evidence="4">SB210</strain>
    </source>
</reference>
<dbReference type="HOGENOM" id="CLU_283207_0_0_1"/>
<dbReference type="GeneID" id="7837317"/>
<keyword evidence="2" id="KW-0472">Membrane</keyword>
<feature type="transmembrane region" description="Helical" evidence="2">
    <location>
        <begin position="57"/>
        <end position="74"/>
    </location>
</feature>
<proteinExistence type="predicted"/>
<organism evidence="3 4">
    <name type="scientific">Tetrahymena thermophila (strain SB210)</name>
    <dbReference type="NCBI Taxonomy" id="312017"/>
    <lineage>
        <taxon>Eukaryota</taxon>
        <taxon>Sar</taxon>
        <taxon>Alveolata</taxon>
        <taxon>Ciliophora</taxon>
        <taxon>Intramacronucleata</taxon>
        <taxon>Oligohymenophorea</taxon>
        <taxon>Hymenostomatida</taxon>
        <taxon>Tetrahymenina</taxon>
        <taxon>Tetrahymenidae</taxon>
        <taxon>Tetrahymena</taxon>
    </lineage>
</organism>
<evidence type="ECO:0000313" key="3">
    <source>
        <dbReference type="EMBL" id="EAR90222.2"/>
    </source>
</evidence>
<feature type="transmembrane region" description="Helical" evidence="2">
    <location>
        <begin position="145"/>
        <end position="162"/>
    </location>
</feature>
<dbReference type="RefSeq" id="XP_001010467.2">
    <property type="nucleotide sequence ID" value="XM_001010467.2"/>
</dbReference>
<evidence type="ECO:0000256" key="1">
    <source>
        <dbReference type="SAM" id="MobiDB-lite"/>
    </source>
</evidence>